<keyword evidence="2" id="KW-0732">Signal</keyword>
<dbReference type="Proteomes" id="UP000001514">
    <property type="component" value="Unassembled WGS sequence"/>
</dbReference>
<keyword evidence="4" id="KW-1185">Reference proteome</keyword>
<evidence type="ECO:0000313" key="4">
    <source>
        <dbReference type="Proteomes" id="UP000001514"/>
    </source>
</evidence>
<feature type="chain" id="PRO_5003122168" evidence="2">
    <location>
        <begin position="23"/>
        <end position="190"/>
    </location>
</feature>
<feature type="compositionally biased region" description="Pro residues" evidence="1">
    <location>
        <begin position="113"/>
        <end position="141"/>
    </location>
</feature>
<dbReference type="EMBL" id="GL377592">
    <property type="protein sequence ID" value="EFJ23598.1"/>
    <property type="molecule type" value="Genomic_DNA"/>
</dbReference>
<evidence type="ECO:0000256" key="2">
    <source>
        <dbReference type="SAM" id="SignalP"/>
    </source>
</evidence>
<dbReference type="AlphaFoldDB" id="D8RW31"/>
<evidence type="ECO:0000313" key="3">
    <source>
        <dbReference type="EMBL" id="EFJ23598.1"/>
    </source>
</evidence>
<gene>
    <name evidence="3" type="ORF">SELMODRAFT_415423</name>
</gene>
<dbReference type="InParanoid" id="D8RW31"/>
<evidence type="ECO:0000256" key="1">
    <source>
        <dbReference type="SAM" id="MobiDB-lite"/>
    </source>
</evidence>
<feature type="signal peptide" evidence="2">
    <location>
        <begin position="1"/>
        <end position="22"/>
    </location>
</feature>
<feature type="compositionally biased region" description="Basic and acidic residues" evidence="1">
    <location>
        <begin position="102"/>
        <end position="112"/>
    </location>
</feature>
<organism evidence="4">
    <name type="scientific">Selaginella moellendorffii</name>
    <name type="common">Spikemoss</name>
    <dbReference type="NCBI Taxonomy" id="88036"/>
    <lineage>
        <taxon>Eukaryota</taxon>
        <taxon>Viridiplantae</taxon>
        <taxon>Streptophyta</taxon>
        <taxon>Embryophyta</taxon>
        <taxon>Tracheophyta</taxon>
        <taxon>Lycopodiopsida</taxon>
        <taxon>Selaginellales</taxon>
        <taxon>Selaginellaceae</taxon>
        <taxon>Selaginella</taxon>
    </lineage>
</organism>
<accession>D8RW31</accession>
<sequence>MVSAWFQFFPWVLFAAADRGHCHLPLLYDPAGSSQSLMHACNLRNVNSPPSLVLKAVGAPGTLCSRGTPPDVAWAPLGVAWTPPAVALAPITEAWPPPGDDPWPHPPREEPQHPPPRVEPWPPPPGAPPPRAASEPWPNPPGAKFRDPRPTPATPHGHLFLLLLVKIEHEEAQIHLNRPHFPELYFLFEP</sequence>
<protein>
    <submittedName>
        <fullName evidence="3">Uncharacterized protein</fullName>
    </submittedName>
</protein>
<dbReference type="Gramene" id="EFJ23598">
    <property type="protein sequence ID" value="EFJ23598"/>
    <property type="gene ID" value="SELMODRAFT_415423"/>
</dbReference>
<feature type="region of interest" description="Disordered" evidence="1">
    <location>
        <begin position="91"/>
        <end position="152"/>
    </location>
</feature>
<reference evidence="3 4" key="1">
    <citation type="journal article" date="2011" name="Science">
        <title>The Selaginella genome identifies genetic changes associated with the evolution of vascular plants.</title>
        <authorList>
            <person name="Banks J.A."/>
            <person name="Nishiyama T."/>
            <person name="Hasebe M."/>
            <person name="Bowman J.L."/>
            <person name="Gribskov M."/>
            <person name="dePamphilis C."/>
            <person name="Albert V.A."/>
            <person name="Aono N."/>
            <person name="Aoyama T."/>
            <person name="Ambrose B.A."/>
            <person name="Ashton N.W."/>
            <person name="Axtell M.J."/>
            <person name="Barker E."/>
            <person name="Barker M.S."/>
            <person name="Bennetzen J.L."/>
            <person name="Bonawitz N.D."/>
            <person name="Chapple C."/>
            <person name="Cheng C."/>
            <person name="Correa L.G."/>
            <person name="Dacre M."/>
            <person name="DeBarry J."/>
            <person name="Dreyer I."/>
            <person name="Elias M."/>
            <person name="Engstrom E.M."/>
            <person name="Estelle M."/>
            <person name="Feng L."/>
            <person name="Finet C."/>
            <person name="Floyd S.K."/>
            <person name="Frommer W.B."/>
            <person name="Fujita T."/>
            <person name="Gramzow L."/>
            <person name="Gutensohn M."/>
            <person name="Harholt J."/>
            <person name="Hattori M."/>
            <person name="Heyl A."/>
            <person name="Hirai T."/>
            <person name="Hiwatashi Y."/>
            <person name="Ishikawa M."/>
            <person name="Iwata M."/>
            <person name="Karol K.G."/>
            <person name="Koehler B."/>
            <person name="Kolukisaoglu U."/>
            <person name="Kubo M."/>
            <person name="Kurata T."/>
            <person name="Lalonde S."/>
            <person name="Li K."/>
            <person name="Li Y."/>
            <person name="Litt A."/>
            <person name="Lyons E."/>
            <person name="Manning G."/>
            <person name="Maruyama T."/>
            <person name="Michael T.P."/>
            <person name="Mikami K."/>
            <person name="Miyazaki S."/>
            <person name="Morinaga S."/>
            <person name="Murata T."/>
            <person name="Mueller-Roeber B."/>
            <person name="Nelson D.R."/>
            <person name="Obara M."/>
            <person name="Oguri Y."/>
            <person name="Olmstead R.G."/>
            <person name="Onodera N."/>
            <person name="Petersen B.L."/>
            <person name="Pils B."/>
            <person name="Prigge M."/>
            <person name="Rensing S.A."/>
            <person name="Riano-Pachon D.M."/>
            <person name="Roberts A.W."/>
            <person name="Sato Y."/>
            <person name="Scheller H.V."/>
            <person name="Schulz B."/>
            <person name="Schulz C."/>
            <person name="Shakirov E.V."/>
            <person name="Shibagaki N."/>
            <person name="Shinohara N."/>
            <person name="Shippen D.E."/>
            <person name="Soerensen I."/>
            <person name="Sotooka R."/>
            <person name="Sugimoto N."/>
            <person name="Sugita M."/>
            <person name="Sumikawa N."/>
            <person name="Tanurdzic M."/>
            <person name="Theissen G."/>
            <person name="Ulvskov P."/>
            <person name="Wakazuki S."/>
            <person name="Weng J.K."/>
            <person name="Willats W.W."/>
            <person name="Wipf D."/>
            <person name="Wolf P.G."/>
            <person name="Yang L."/>
            <person name="Zimmer A.D."/>
            <person name="Zhu Q."/>
            <person name="Mitros T."/>
            <person name="Hellsten U."/>
            <person name="Loque D."/>
            <person name="Otillar R."/>
            <person name="Salamov A."/>
            <person name="Schmutz J."/>
            <person name="Shapiro H."/>
            <person name="Lindquist E."/>
            <person name="Lucas S."/>
            <person name="Rokhsar D."/>
            <person name="Grigoriev I.V."/>
        </authorList>
    </citation>
    <scope>NUCLEOTIDE SEQUENCE [LARGE SCALE GENOMIC DNA]</scope>
</reference>
<dbReference type="HOGENOM" id="CLU_1430276_0_0_1"/>
<proteinExistence type="predicted"/>
<dbReference type="KEGG" id="smo:SELMODRAFT_415423"/>
<name>D8RW31_SELML</name>